<dbReference type="PRINTS" id="PR00097">
    <property type="entry name" value="ANTSNTHASEII"/>
</dbReference>
<evidence type="ECO:0000313" key="15">
    <source>
        <dbReference type="Proteomes" id="UP000018144"/>
    </source>
</evidence>
<dbReference type="GO" id="GO:0005524">
    <property type="term" value="F:ATP binding"/>
    <property type="evidence" value="ECO:0007669"/>
    <property type="project" value="UniProtKB-KW"/>
</dbReference>
<comment type="catalytic activity">
    <reaction evidence="11">
        <text>hydrogencarbonate + L-glutamine + 2 ATP + H2O = carbamoyl phosphate + L-glutamate + 2 ADP + phosphate + 2 H(+)</text>
        <dbReference type="Rhea" id="RHEA:18633"/>
        <dbReference type="ChEBI" id="CHEBI:15377"/>
        <dbReference type="ChEBI" id="CHEBI:15378"/>
        <dbReference type="ChEBI" id="CHEBI:17544"/>
        <dbReference type="ChEBI" id="CHEBI:29985"/>
        <dbReference type="ChEBI" id="CHEBI:30616"/>
        <dbReference type="ChEBI" id="CHEBI:43474"/>
        <dbReference type="ChEBI" id="CHEBI:58228"/>
        <dbReference type="ChEBI" id="CHEBI:58359"/>
        <dbReference type="ChEBI" id="CHEBI:456216"/>
        <dbReference type="EC" id="6.3.5.5"/>
    </reaction>
</comment>
<dbReference type="Proteomes" id="UP000018144">
    <property type="component" value="Unassembled WGS sequence"/>
</dbReference>
<dbReference type="InterPro" id="IPR050472">
    <property type="entry name" value="Anth_synth/Amidotransfase"/>
</dbReference>
<evidence type="ECO:0000256" key="11">
    <source>
        <dbReference type="ARBA" id="ARBA00048816"/>
    </source>
</evidence>
<accession>U4L598</accession>
<keyword evidence="7" id="KW-0315">Glutamine amidotransferase</keyword>
<dbReference type="HAMAP" id="MF_01209">
    <property type="entry name" value="CPSase_S_chain"/>
    <property type="match status" value="1"/>
</dbReference>
<evidence type="ECO:0000256" key="7">
    <source>
        <dbReference type="ARBA" id="ARBA00022962"/>
    </source>
</evidence>
<dbReference type="Pfam" id="PF00988">
    <property type="entry name" value="CPSase_sm_chain"/>
    <property type="match status" value="1"/>
</dbReference>
<dbReference type="NCBIfam" id="NF009475">
    <property type="entry name" value="PRK12838.1"/>
    <property type="match status" value="1"/>
</dbReference>
<evidence type="ECO:0000256" key="8">
    <source>
        <dbReference type="ARBA" id="ARBA00044031"/>
    </source>
</evidence>
<evidence type="ECO:0000256" key="10">
    <source>
        <dbReference type="ARBA" id="ARBA00044340"/>
    </source>
</evidence>
<dbReference type="Gene3D" id="3.40.50.880">
    <property type="match status" value="1"/>
</dbReference>
<dbReference type="AlphaFoldDB" id="U4L598"/>
<evidence type="ECO:0000256" key="12">
    <source>
        <dbReference type="ARBA" id="ARBA00049285"/>
    </source>
</evidence>
<dbReference type="CDD" id="cd01744">
    <property type="entry name" value="GATase1_CPSase"/>
    <property type="match status" value="1"/>
</dbReference>
<keyword evidence="6" id="KW-0067">ATP-binding</keyword>
<dbReference type="OrthoDB" id="434at2759"/>
<dbReference type="SUPFAM" id="SSF52021">
    <property type="entry name" value="Carbamoyl phosphate synthetase, small subunit N-terminal domain"/>
    <property type="match status" value="1"/>
</dbReference>
<evidence type="ECO:0000259" key="13">
    <source>
        <dbReference type="SMART" id="SM01097"/>
    </source>
</evidence>
<dbReference type="PROSITE" id="PS51273">
    <property type="entry name" value="GATASE_TYPE_1"/>
    <property type="match status" value="1"/>
</dbReference>
<keyword evidence="15" id="KW-1185">Reference proteome</keyword>
<keyword evidence="4" id="KW-0436">Ligase</keyword>
<dbReference type="SMART" id="SM01097">
    <property type="entry name" value="CPSase_sm_chain"/>
    <property type="match status" value="1"/>
</dbReference>
<dbReference type="Gene3D" id="3.50.30.20">
    <property type="entry name" value="Carbamoyl-phosphate synthase small subunit, N-terminal domain"/>
    <property type="match status" value="1"/>
</dbReference>
<proteinExistence type="inferred from homology"/>
<dbReference type="GO" id="GO:0006207">
    <property type="term" value="P:'de novo' pyrimidine nucleobase biosynthetic process"/>
    <property type="evidence" value="ECO:0007669"/>
    <property type="project" value="InterPro"/>
</dbReference>
<comment type="subunit">
    <text evidence="8">Heterodimer composed of 2 chains; the small (or glutamine) chain promotes the hydrolysis of glutamine to ammonia, which is used by the large (or ammonia) chain to synthesize carbamoyl phosphate.</text>
</comment>
<evidence type="ECO:0000313" key="14">
    <source>
        <dbReference type="EMBL" id="CCX11961.1"/>
    </source>
</evidence>
<dbReference type="GO" id="GO:0004088">
    <property type="term" value="F:carbamoyl-phosphate synthase (glutamine-hydrolyzing) activity"/>
    <property type="evidence" value="ECO:0007669"/>
    <property type="project" value="UniProtKB-EC"/>
</dbReference>
<protein>
    <recommendedName>
        <fullName evidence="9">Carbamoyl phosphate synthase arginine-specific small chain</fullName>
        <ecNumber evidence="3">6.3.5.5</ecNumber>
    </recommendedName>
    <alternativeName>
        <fullName evidence="10">Arginine-specific carbamoyl phosphate synthetase, glutamine chain</fullName>
    </alternativeName>
</protein>
<dbReference type="Pfam" id="PF00117">
    <property type="entry name" value="GATase"/>
    <property type="match status" value="1"/>
</dbReference>
<dbReference type="SUPFAM" id="SSF52317">
    <property type="entry name" value="Class I glutamine amidotransferase-like"/>
    <property type="match status" value="1"/>
</dbReference>
<dbReference type="EMBL" id="HF935656">
    <property type="protein sequence ID" value="CCX11961.1"/>
    <property type="molecule type" value="Genomic_DNA"/>
</dbReference>
<name>U4L598_PYROM</name>
<dbReference type="PRINTS" id="PR00096">
    <property type="entry name" value="GATASE"/>
</dbReference>
<evidence type="ECO:0000256" key="4">
    <source>
        <dbReference type="ARBA" id="ARBA00022598"/>
    </source>
</evidence>
<evidence type="ECO:0000256" key="3">
    <source>
        <dbReference type="ARBA" id="ARBA00012738"/>
    </source>
</evidence>
<comment type="similarity">
    <text evidence="2">Belongs to the CarA family.</text>
</comment>
<dbReference type="EC" id="6.3.5.5" evidence="3"/>
<keyword evidence="5" id="KW-0547">Nucleotide-binding</keyword>
<dbReference type="GO" id="GO:0006541">
    <property type="term" value="P:glutamine metabolic process"/>
    <property type="evidence" value="ECO:0007669"/>
    <property type="project" value="InterPro"/>
</dbReference>
<gene>
    <name evidence="14" type="ORF">PCON_11555</name>
</gene>
<dbReference type="PANTHER" id="PTHR43418">
    <property type="entry name" value="MULTIFUNCTIONAL TRYPTOPHAN BIOSYNTHESIS PROTEIN-RELATED"/>
    <property type="match status" value="1"/>
</dbReference>
<dbReference type="InterPro" id="IPR035686">
    <property type="entry name" value="CPSase_GATase1"/>
</dbReference>
<dbReference type="FunFam" id="3.50.30.20:FF:000003">
    <property type="entry name" value="Carbamoyl-phosphate synthase arginine-specific small chain"/>
    <property type="match status" value="1"/>
</dbReference>
<dbReference type="InterPro" id="IPR017926">
    <property type="entry name" value="GATASE"/>
</dbReference>
<evidence type="ECO:0000256" key="9">
    <source>
        <dbReference type="ARBA" id="ARBA00044168"/>
    </source>
</evidence>
<organism evidence="14 15">
    <name type="scientific">Pyronema omphalodes (strain CBS 100304)</name>
    <name type="common">Pyronema confluens</name>
    <dbReference type="NCBI Taxonomy" id="1076935"/>
    <lineage>
        <taxon>Eukaryota</taxon>
        <taxon>Fungi</taxon>
        <taxon>Dikarya</taxon>
        <taxon>Ascomycota</taxon>
        <taxon>Pezizomycotina</taxon>
        <taxon>Pezizomycetes</taxon>
        <taxon>Pezizales</taxon>
        <taxon>Pyronemataceae</taxon>
        <taxon>Pyronema</taxon>
    </lineage>
</organism>
<feature type="domain" description="Carbamoyl-phosphate synthase small subunit N-terminal" evidence="13">
    <location>
        <begin position="31"/>
        <end position="170"/>
    </location>
</feature>
<comment type="pathway">
    <text evidence="1">Amino-acid biosynthesis; L-arginine biosynthesis; carbamoyl phosphate from bicarbonate: step 1/1.</text>
</comment>
<dbReference type="NCBIfam" id="TIGR01368">
    <property type="entry name" value="CPSaseIIsmall"/>
    <property type="match status" value="1"/>
</dbReference>
<dbReference type="PRINTS" id="PR00099">
    <property type="entry name" value="CPSGATASE"/>
</dbReference>
<dbReference type="STRING" id="1076935.U4L598"/>
<evidence type="ECO:0000256" key="5">
    <source>
        <dbReference type="ARBA" id="ARBA00022741"/>
    </source>
</evidence>
<reference evidence="14 15" key="1">
    <citation type="journal article" date="2013" name="PLoS Genet.">
        <title>The genome and development-dependent transcriptomes of Pyronema confluens: a window into fungal evolution.</title>
        <authorList>
            <person name="Traeger S."/>
            <person name="Altegoer F."/>
            <person name="Freitag M."/>
            <person name="Gabaldon T."/>
            <person name="Kempken F."/>
            <person name="Kumar A."/>
            <person name="Marcet-Houben M."/>
            <person name="Poggeler S."/>
            <person name="Stajich J.E."/>
            <person name="Nowrousian M."/>
        </authorList>
    </citation>
    <scope>NUCLEOTIDE SEQUENCE [LARGE SCALE GENOMIC DNA]</scope>
    <source>
        <strain evidence="15">CBS 100304</strain>
        <tissue evidence="14">Vegetative mycelium</tissue>
    </source>
</reference>
<dbReference type="InterPro" id="IPR006274">
    <property type="entry name" value="CarbamoylP_synth_ssu"/>
</dbReference>
<evidence type="ECO:0000256" key="1">
    <source>
        <dbReference type="ARBA" id="ARBA00005077"/>
    </source>
</evidence>
<sequence length="464" mass="51562">MFRQPFSRVKVLKPFRSLATVLTPPRTILPQRATFEVQNGPSYQGISFGFPKPISGEAVYTTSIVGYPESMTDPSYSGQILVFTQPIIGNIGAPSPMKDDYGLYRFMESEKIHCSGIIVSDYSAKYSHWSAIQSLGEWCIQSGVPAISGVDTRSIVTHLRDSGHAMSRINMDPSVEQFSFDSLVKDAATEKVPFENPNTRHLAAEASTKAPFHIPSGPLQVALVDFGVKENILRSLVSRGISVTVFPHDFPIQAIAKHFDGVFLSNGPGNPRMCTEAINNLRLLLASYEGPIMGICLGHQLLALAIGAETNHLRYGNRGHNIAVEDKRTGKYIITSQNHGFAVDPATIPDDWMELYTNVNDGSNEGMCHRTRPIMSTQFHPEAKGGPLDAMYTFDNYVIECGRFKTNSEMRKKGNPLAWVKMLPRERVTEVEEVERLEKVLEKAFKKKEEKPFQETGLFCPVMA</sequence>
<dbReference type="InterPro" id="IPR029062">
    <property type="entry name" value="Class_I_gatase-like"/>
</dbReference>
<evidence type="ECO:0000256" key="6">
    <source>
        <dbReference type="ARBA" id="ARBA00022840"/>
    </source>
</evidence>
<dbReference type="InterPro" id="IPR002474">
    <property type="entry name" value="CarbamoylP_synth_ssu_N"/>
</dbReference>
<dbReference type="eggNOG" id="KOG0370">
    <property type="taxonomic scope" value="Eukaryota"/>
</dbReference>
<evidence type="ECO:0000256" key="2">
    <source>
        <dbReference type="ARBA" id="ARBA00007800"/>
    </source>
</evidence>
<dbReference type="InterPro" id="IPR036480">
    <property type="entry name" value="CarbP_synth_ssu_N_sf"/>
</dbReference>
<comment type="catalytic activity">
    <reaction evidence="12">
        <text>L-glutamine + H2O = L-glutamate + NH4(+)</text>
        <dbReference type="Rhea" id="RHEA:15889"/>
        <dbReference type="ChEBI" id="CHEBI:15377"/>
        <dbReference type="ChEBI" id="CHEBI:28938"/>
        <dbReference type="ChEBI" id="CHEBI:29985"/>
        <dbReference type="ChEBI" id="CHEBI:58359"/>
    </reaction>
</comment>
<dbReference type="PANTHER" id="PTHR43418:SF7">
    <property type="entry name" value="CARBAMOYL-PHOSPHATE SYNTHASE SMALL CHAIN"/>
    <property type="match status" value="1"/>
</dbReference>